<evidence type="ECO:0000313" key="13">
    <source>
        <dbReference type="Proteomes" id="UP000006793"/>
    </source>
</evidence>
<dbReference type="InterPro" id="IPR013750">
    <property type="entry name" value="GHMP_kinase_C_dom"/>
</dbReference>
<dbReference type="HAMAP" id="MF_00061">
    <property type="entry name" value="IspE"/>
    <property type="match status" value="1"/>
</dbReference>
<reference evidence="13" key="1">
    <citation type="submission" date="2011-04" db="EMBL/GenBank/DDBJ databases">
        <title>The complete genome of Thermodesulfatator indicus DSM 15286.</title>
        <authorList>
            <person name="Lucas S."/>
            <person name="Copeland A."/>
            <person name="Lapidus A."/>
            <person name="Bruce D."/>
            <person name="Goodwin L."/>
            <person name="Pitluck S."/>
            <person name="Peters L."/>
            <person name="Kyrpides N."/>
            <person name="Mavromatis K."/>
            <person name="Pagani I."/>
            <person name="Ivanova N."/>
            <person name="Saunders L."/>
            <person name="Detter J.C."/>
            <person name="Tapia R."/>
            <person name="Han C."/>
            <person name="Land M."/>
            <person name="Hauser L."/>
            <person name="Markowitz V."/>
            <person name="Cheng J.-F."/>
            <person name="Hugenholtz P."/>
            <person name="Woyke T."/>
            <person name="Wu D."/>
            <person name="Spring S."/>
            <person name="Schroeder M."/>
            <person name="Brambilla E."/>
            <person name="Klenk H.-P."/>
            <person name="Eisen J.A."/>
        </authorList>
    </citation>
    <scope>NUCLEOTIDE SEQUENCE [LARGE SCALE GENOMIC DNA]</scope>
    <source>
        <strain evidence="13">DSM 15286 / JCM 11887 / CIR29812</strain>
    </source>
</reference>
<dbReference type="GO" id="GO:0050515">
    <property type="term" value="F:4-(cytidine 5'-diphospho)-2-C-methyl-D-erythritol kinase activity"/>
    <property type="evidence" value="ECO:0007669"/>
    <property type="project" value="UniProtKB-UniRule"/>
</dbReference>
<dbReference type="InterPro" id="IPR036554">
    <property type="entry name" value="GHMP_kinase_C_sf"/>
</dbReference>
<dbReference type="EC" id="2.7.1.148" evidence="2 9"/>
<comment type="function">
    <text evidence="9">Catalyzes the phosphorylation of the position 2 hydroxy group of 4-diphosphocytidyl-2C-methyl-D-erythritol.</text>
</comment>
<feature type="active site" evidence="9">
    <location>
        <position position="136"/>
    </location>
</feature>
<comment type="similarity">
    <text evidence="1 9">Belongs to the GHMP kinase family. IspE subfamily.</text>
</comment>
<evidence type="ECO:0000256" key="6">
    <source>
        <dbReference type="ARBA" id="ARBA00022777"/>
    </source>
</evidence>
<dbReference type="PATRIC" id="fig|667014.3.peg.1579"/>
<dbReference type="AlphaFoldDB" id="F8AAH1"/>
<evidence type="ECO:0000256" key="5">
    <source>
        <dbReference type="ARBA" id="ARBA00022741"/>
    </source>
</evidence>
<evidence type="ECO:0000256" key="7">
    <source>
        <dbReference type="ARBA" id="ARBA00022840"/>
    </source>
</evidence>
<keyword evidence="9" id="KW-0414">Isoprene biosynthesis</keyword>
<dbReference type="Pfam" id="PF00288">
    <property type="entry name" value="GHMP_kinases_N"/>
    <property type="match status" value="1"/>
</dbReference>
<dbReference type="SUPFAM" id="SSF54211">
    <property type="entry name" value="Ribosomal protein S5 domain 2-like"/>
    <property type="match status" value="1"/>
</dbReference>
<feature type="domain" description="GHMP kinase N-terminal" evidence="10">
    <location>
        <begin position="67"/>
        <end position="142"/>
    </location>
</feature>
<evidence type="ECO:0000256" key="9">
    <source>
        <dbReference type="HAMAP-Rule" id="MF_00061"/>
    </source>
</evidence>
<keyword evidence="13" id="KW-1185">Reference proteome</keyword>
<dbReference type="InParanoid" id="F8AAH1"/>
<evidence type="ECO:0000259" key="10">
    <source>
        <dbReference type="Pfam" id="PF00288"/>
    </source>
</evidence>
<dbReference type="PIRSF" id="PIRSF010376">
    <property type="entry name" value="IspE"/>
    <property type="match status" value="1"/>
</dbReference>
<dbReference type="SUPFAM" id="SSF55060">
    <property type="entry name" value="GHMP Kinase, C-terminal domain"/>
    <property type="match status" value="1"/>
</dbReference>
<evidence type="ECO:0000313" key="12">
    <source>
        <dbReference type="EMBL" id="AEH45391.1"/>
    </source>
</evidence>
<reference evidence="12 13" key="2">
    <citation type="journal article" date="2012" name="Stand. Genomic Sci.">
        <title>Complete genome sequence of the thermophilic sulfate-reducing ocean bacterium Thermodesulfatator indicus type strain (CIR29812(T)).</title>
        <authorList>
            <person name="Anderson I."/>
            <person name="Saunders E."/>
            <person name="Lapidus A."/>
            <person name="Nolan M."/>
            <person name="Lucas S."/>
            <person name="Tice H."/>
            <person name="Del Rio T.G."/>
            <person name="Cheng J.F."/>
            <person name="Han C."/>
            <person name="Tapia R."/>
            <person name="Goodwin L.A."/>
            <person name="Pitluck S."/>
            <person name="Liolios K."/>
            <person name="Mavromatis K."/>
            <person name="Pagani I."/>
            <person name="Ivanova N."/>
            <person name="Mikhailova N."/>
            <person name="Pati A."/>
            <person name="Chen A."/>
            <person name="Palaniappan K."/>
            <person name="Land M."/>
            <person name="Hauser L."/>
            <person name="Jeffries C.D."/>
            <person name="Chang Y.J."/>
            <person name="Brambilla E.M."/>
            <person name="Rohde M."/>
            <person name="Spring S."/>
            <person name="Goker M."/>
            <person name="Detter J.C."/>
            <person name="Woyke T."/>
            <person name="Bristow J."/>
            <person name="Eisen J.A."/>
            <person name="Markowitz V."/>
            <person name="Hugenholtz P."/>
            <person name="Kyrpides N.C."/>
            <person name="Klenk H.P."/>
        </authorList>
    </citation>
    <scope>NUCLEOTIDE SEQUENCE [LARGE SCALE GENOMIC DNA]</scope>
    <source>
        <strain evidence="13">DSM 15286 / JCM 11887 / CIR29812</strain>
    </source>
</reference>
<sequence length="284" mass="31448">MANRVSVFAPAKINLVLKIIDRREDGYHELYTIFQKITFGDRLIISFREKGLSLEVKGENVPLGLENLCIKAAHLFVQKTDLNFGLHIELQKNVPPGSGLGGGSSDAAAVLRVLNEKFKSFSESELIALAKELGADVPFFVSSFSTALARGIGEKLSFWPTFPAWYVILVPKVEISTKWAYENLRLTIPQLPPNYDANQPLWEQGLVNDFQELIFEHYPQLKGLKDKLLSLGAKAALLSGSGGALFGVFREEAQAVKAANAFLKDNLKKVEVATNYYEKTSKEG</sequence>
<dbReference type="KEGG" id="tid:Thein_1530"/>
<dbReference type="HOGENOM" id="CLU_053057_1_1_0"/>
<keyword evidence="5 9" id="KW-0547">Nucleotide-binding</keyword>
<dbReference type="FunCoup" id="F8AAH1">
    <property type="interactions" value="260"/>
</dbReference>
<keyword evidence="7 9" id="KW-0067">ATP-binding</keyword>
<evidence type="ECO:0000256" key="3">
    <source>
        <dbReference type="ARBA" id="ARBA00017473"/>
    </source>
</evidence>
<dbReference type="eggNOG" id="COG1947">
    <property type="taxonomic scope" value="Bacteria"/>
</dbReference>
<comment type="catalytic activity">
    <reaction evidence="9">
        <text>4-CDP-2-C-methyl-D-erythritol + ATP = 4-CDP-2-C-methyl-D-erythritol 2-phosphate + ADP + H(+)</text>
        <dbReference type="Rhea" id="RHEA:18437"/>
        <dbReference type="ChEBI" id="CHEBI:15378"/>
        <dbReference type="ChEBI" id="CHEBI:30616"/>
        <dbReference type="ChEBI" id="CHEBI:57823"/>
        <dbReference type="ChEBI" id="CHEBI:57919"/>
        <dbReference type="ChEBI" id="CHEBI:456216"/>
        <dbReference type="EC" id="2.7.1.148"/>
    </reaction>
</comment>
<dbReference type="OrthoDB" id="9809438at2"/>
<dbReference type="RefSeq" id="WP_013908133.1">
    <property type="nucleotide sequence ID" value="NC_015681.1"/>
</dbReference>
<organism evidence="12 13">
    <name type="scientific">Thermodesulfatator indicus (strain DSM 15286 / JCM 11887 / CIR29812)</name>
    <dbReference type="NCBI Taxonomy" id="667014"/>
    <lineage>
        <taxon>Bacteria</taxon>
        <taxon>Pseudomonadati</taxon>
        <taxon>Thermodesulfobacteriota</taxon>
        <taxon>Thermodesulfobacteria</taxon>
        <taxon>Thermodesulfobacteriales</taxon>
        <taxon>Thermodesulfatatoraceae</taxon>
        <taxon>Thermodesulfatator</taxon>
    </lineage>
</organism>
<keyword evidence="6 9" id="KW-0418">Kinase</keyword>
<comment type="pathway">
    <text evidence="9">Isoprenoid biosynthesis; isopentenyl diphosphate biosynthesis via DXP pathway; isopentenyl diphosphate from 1-deoxy-D-xylulose 5-phosphate: step 3/6.</text>
</comment>
<dbReference type="InterPro" id="IPR014721">
    <property type="entry name" value="Ribsml_uS5_D2-typ_fold_subgr"/>
</dbReference>
<evidence type="ECO:0000256" key="4">
    <source>
        <dbReference type="ARBA" id="ARBA00022679"/>
    </source>
</evidence>
<feature type="active site" evidence="9">
    <location>
        <position position="12"/>
    </location>
</feature>
<dbReference type="STRING" id="667014.Thein_1530"/>
<dbReference type="PANTHER" id="PTHR43527">
    <property type="entry name" value="4-DIPHOSPHOCYTIDYL-2-C-METHYL-D-ERYTHRITOL KINASE, CHLOROPLASTIC"/>
    <property type="match status" value="1"/>
</dbReference>
<dbReference type="Gene3D" id="3.30.70.890">
    <property type="entry name" value="GHMP kinase, C-terminal domain"/>
    <property type="match status" value="1"/>
</dbReference>
<dbReference type="InterPro" id="IPR004424">
    <property type="entry name" value="IspE"/>
</dbReference>
<evidence type="ECO:0000256" key="2">
    <source>
        <dbReference type="ARBA" id="ARBA00012052"/>
    </source>
</evidence>
<dbReference type="NCBIfam" id="TIGR00154">
    <property type="entry name" value="ispE"/>
    <property type="match status" value="1"/>
</dbReference>
<dbReference type="Gene3D" id="3.30.230.10">
    <property type="match status" value="1"/>
</dbReference>
<dbReference type="InterPro" id="IPR020568">
    <property type="entry name" value="Ribosomal_Su5_D2-typ_SF"/>
</dbReference>
<dbReference type="EMBL" id="CP002683">
    <property type="protein sequence ID" value="AEH45391.1"/>
    <property type="molecule type" value="Genomic_DNA"/>
</dbReference>
<dbReference type="Pfam" id="PF08544">
    <property type="entry name" value="GHMP_kinases_C"/>
    <property type="match status" value="1"/>
</dbReference>
<dbReference type="GO" id="GO:0019288">
    <property type="term" value="P:isopentenyl diphosphate biosynthetic process, methylerythritol 4-phosphate pathway"/>
    <property type="evidence" value="ECO:0007669"/>
    <property type="project" value="UniProtKB-UniRule"/>
</dbReference>
<dbReference type="GO" id="GO:0016114">
    <property type="term" value="P:terpenoid biosynthetic process"/>
    <property type="evidence" value="ECO:0007669"/>
    <property type="project" value="UniProtKB-UniRule"/>
</dbReference>
<protein>
    <recommendedName>
        <fullName evidence="3 9">4-diphosphocytidyl-2-C-methyl-D-erythritol kinase</fullName>
        <shortName evidence="9">CMK</shortName>
        <ecNumber evidence="2 9">2.7.1.148</ecNumber>
    </recommendedName>
    <alternativeName>
        <fullName evidence="8 9">4-(cytidine-5'-diphospho)-2-C-methyl-D-erythritol kinase</fullName>
    </alternativeName>
</protein>
<proteinExistence type="inferred from homology"/>
<evidence type="ECO:0000256" key="8">
    <source>
        <dbReference type="ARBA" id="ARBA00032554"/>
    </source>
</evidence>
<name>F8AAH1_THEID</name>
<evidence type="ECO:0000256" key="1">
    <source>
        <dbReference type="ARBA" id="ARBA00009684"/>
    </source>
</evidence>
<gene>
    <name evidence="9" type="primary">ispE</name>
    <name evidence="12" type="ordered locus">Thein_1530</name>
</gene>
<dbReference type="InterPro" id="IPR006204">
    <property type="entry name" value="GHMP_kinase_N_dom"/>
</dbReference>
<feature type="binding site" evidence="9">
    <location>
        <begin position="95"/>
        <end position="105"/>
    </location>
    <ligand>
        <name>ATP</name>
        <dbReference type="ChEBI" id="CHEBI:30616"/>
    </ligand>
</feature>
<feature type="domain" description="GHMP kinase C-terminal" evidence="11">
    <location>
        <begin position="208"/>
        <end position="264"/>
    </location>
</feature>
<dbReference type="GO" id="GO:0005524">
    <property type="term" value="F:ATP binding"/>
    <property type="evidence" value="ECO:0007669"/>
    <property type="project" value="UniProtKB-UniRule"/>
</dbReference>
<dbReference type="Proteomes" id="UP000006793">
    <property type="component" value="Chromosome"/>
</dbReference>
<dbReference type="PANTHER" id="PTHR43527:SF2">
    <property type="entry name" value="4-DIPHOSPHOCYTIDYL-2-C-METHYL-D-ERYTHRITOL KINASE, CHLOROPLASTIC"/>
    <property type="match status" value="1"/>
</dbReference>
<dbReference type="UniPathway" id="UPA00056">
    <property type="reaction ID" value="UER00094"/>
</dbReference>
<keyword evidence="4 9" id="KW-0808">Transferase</keyword>
<accession>F8AAH1</accession>
<evidence type="ECO:0000259" key="11">
    <source>
        <dbReference type="Pfam" id="PF08544"/>
    </source>
</evidence>
<dbReference type="PaxDb" id="667014-Thein_1530"/>